<dbReference type="EMBL" id="UINC01190000">
    <property type="protein sequence ID" value="SVE03939.1"/>
    <property type="molecule type" value="Genomic_DNA"/>
</dbReference>
<gene>
    <name evidence="2" type="ORF">METZ01_LOCUS456793</name>
</gene>
<proteinExistence type="predicted"/>
<dbReference type="InterPro" id="IPR016187">
    <property type="entry name" value="CTDL_fold"/>
</dbReference>
<dbReference type="InterPro" id="IPR005532">
    <property type="entry name" value="SUMF_dom"/>
</dbReference>
<feature type="domain" description="Sulfatase-modifying factor enzyme-like" evidence="1">
    <location>
        <begin position="41"/>
        <end position="163"/>
    </location>
</feature>
<dbReference type="Pfam" id="PF03781">
    <property type="entry name" value="FGE-sulfatase"/>
    <property type="match status" value="1"/>
</dbReference>
<name>A0A383A8P5_9ZZZZ</name>
<dbReference type="InterPro" id="IPR042095">
    <property type="entry name" value="SUMF_sf"/>
</dbReference>
<dbReference type="SUPFAM" id="SSF56436">
    <property type="entry name" value="C-type lectin-like"/>
    <property type="match status" value="1"/>
</dbReference>
<dbReference type="Gene3D" id="3.90.1580.10">
    <property type="entry name" value="paralog of FGE (formylglycine-generating enzyme)"/>
    <property type="match status" value="1"/>
</dbReference>
<reference evidence="2" key="1">
    <citation type="submission" date="2018-05" db="EMBL/GenBank/DDBJ databases">
        <authorList>
            <person name="Lanie J.A."/>
            <person name="Ng W.-L."/>
            <person name="Kazmierczak K.M."/>
            <person name="Andrzejewski T.M."/>
            <person name="Davidsen T.M."/>
            <person name="Wayne K.J."/>
            <person name="Tettelin H."/>
            <person name="Glass J.I."/>
            <person name="Rusch D."/>
            <person name="Podicherti R."/>
            <person name="Tsui H.-C.T."/>
            <person name="Winkler M.E."/>
        </authorList>
    </citation>
    <scope>NUCLEOTIDE SEQUENCE</scope>
</reference>
<dbReference type="PANTHER" id="PTHR23150">
    <property type="entry name" value="SULFATASE MODIFYING FACTOR 1, 2"/>
    <property type="match status" value="1"/>
</dbReference>
<dbReference type="InterPro" id="IPR051043">
    <property type="entry name" value="Sulfatase_Mod_Factor_Kinase"/>
</dbReference>
<protein>
    <recommendedName>
        <fullName evidence="1">Sulfatase-modifying factor enzyme-like domain-containing protein</fullName>
    </recommendedName>
</protein>
<dbReference type="PANTHER" id="PTHR23150:SF19">
    <property type="entry name" value="FORMYLGLYCINE-GENERATING ENZYME"/>
    <property type="match status" value="1"/>
</dbReference>
<dbReference type="GO" id="GO:0120147">
    <property type="term" value="F:formylglycine-generating oxidase activity"/>
    <property type="evidence" value="ECO:0007669"/>
    <property type="project" value="TreeGrafter"/>
</dbReference>
<organism evidence="2">
    <name type="scientific">marine metagenome</name>
    <dbReference type="NCBI Taxonomy" id="408172"/>
    <lineage>
        <taxon>unclassified sequences</taxon>
        <taxon>metagenomes</taxon>
        <taxon>ecological metagenomes</taxon>
    </lineage>
</organism>
<accession>A0A383A8P5</accession>
<dbReference type="AlphaFoldDB" id="A0A383A8P5"/>
<sequence>MALLVVSLASLGCKPKEDGEVSGPKVPLVTAPSAKIELSRESMVWIPPGTFEMGSEKNQDEQPIHKVKLDGFWIGKHEVTNEEFTAFAKDSGYKTIAERKPNPEDFPQIPPEELKNIKAGSIVFTPPDEDIPVERLKAHNAFLAWWKYVPGANWRFPEGPQKEGVKNKAK</sequence>
<evidence type="ECO:0000313" key="2">
    <source>
        <dbReference type="EMBL" id="SVE03939.1"/>
    </source>
</evidence>
<evidence type="ECO:0000259" key="1">
    <source>
        <dbReference type="Pfam" id="PF03781"/>
    </source>
</evidence>
<feature type="non-terminal residue" evidence="2">
    <location>
        <position position="170"/>
    </location>
</feature>